<comment type="caution">
    <text evidence="1">The sequence shown here is derived from an EMBL/GenBank/DDBJ whole genome shotgun (WGS) entry which is preliminary data.</text>
</comment>
<dbReference type="AlphaFoldDB" id="A0A9P0M5M4"/>
<organism evidence="1 2">
    <name type="scientific">Acanthoscelides obtectus</name>
    <name type="common">Bean weevil</name>
    <name type="synonym">Bruchus obtectus</name>
    <dbReference type="NCBI Taxonomy" id="200917"/>
    <lineage>
        <taxon>Eukaryota</taxon>
        <taxon>Metazoa</taxon>
        <taxon>Ecdysozoa</taxon>
        <taxon>Arthropoda</taxon>
        <taxon>Hexapoda</taxon>
        <taxon>Insecta</taxon>
        <taxon>Pterygota</taxon>
        <taxon>Neoptera</taxon>
        <taxon>Endopterygota</taxon>
        <taxon>Coleoptera</taxon>
        <taxon>Polyphaga</taxon>
        <taxon>Cucujiformia</taxon>
        <taxon>Chrysomeloidea</taxon>
        <taxon>Chrysomelidae</taxon>
        <taxon>Bruchinae</taxon>
        <taxon>Bruchini</taxon>
        <taxon>Acanthoscelides</taxon>
    </lineage>
</organism>
<proteinExistence type="predicted"/>
<dbReference type="OrthoDB" id="10063653at2759"/>
<evidence type="ECO:0000313" key="1">
    <source>
        <dbReference type="EMBL" id="CAH2005421.1"/>
    </source>
</evidence>
<protein>
    <submittedName>
        <fullName evidence="1">Uncharacterized protein</fullName>
    </submittedName>
</protein>
<gene>
    <name evidence="1" type="ORF">ACAOBT_LOCUS28526</name>
</gene>
<evidence type="ECO:0000313" key="2">
    <source>
        <dbReference type="Proteomes" id="UP001152888"/>
    </source>
</evidence>
<accession>A0A9P0M5M4</accession>
<name>A0A9P0M5M4_ACAOB</name>
<sequence>MRAELTESKSKREALECELHHLLLQLHSSQLAKLPDKRPDGHFKPDVNAIKKKLDAEIRQSPLPRSTSLHRF</sequence>
<dbReference type="EMBL" id="CAKOFQ010007638">
    <property type="protein sequence ID" value="CAH2005421.1"/>
    <property type="molecule type" value="Genomic_DNA"/>
</dbReference>
<keyword evidence="2" id="KW-1185">Reference proteome</keyword>
<reference evidence="1" key="1">
    <citation type="submission" date="2022-03" db="EMBL/GenBank/DDBJ databases">
        <authorList>
            <person name="Sayadi A."/>
        </authorList>
    </citation>
    <scope>NUCLEOTIDE SEQUENCE</scope>
</reference>
<dbReference type="Proteomes" id="UP001152888">
    <property type="component" value="Unassembled WGS sequence"/>
</dbReference>